<sequence length="87" mass="9698">MPLCSQDAFVVRKAKGQRSCHLSTPFLAKPLQHSRTIQSNRTVNPDQVSYPSGTTLPDQIHQNLAAALLSHRVYRLSSLPQFASRAR</sequence>
<name>A0A0A9EMU0_ARUDO</name>
<dbReference type="AlphaFoldDB" id="A0A0A9EMU0"/>
<dbReference type="EMBL" id="GBRH01197567">
    <property type="protein sequence ID" value="JAE00329.1"/>
    <property type="molecule type" value="Transcribed_RNA"/>
</dbReference>
<reference evidence="1" key="2">
    <citation type="journal article" date="2015" name="Data Brief">
        <title>Shoot transcriptome of the giant reed, Arundo donax.</title>
        <authorList>
            <person name="Barrero R.A."/>
            <person name="Guerrero F.D."/>
            <person name="Moolhuijzen P."/>
            <person name="Goolsby J.A."/>
            <person name="Tidwell J."/>
            <person name="Bellgard S.E."/>
            <person name="Bellgard M.I."/>
        </authorList>
    </citation>
    <scope>NUCLEOTIDE SEQUENCE</scope>
    <source>
        <tissue evidence="1">Shoot tissue taken approximately 20 cm above the soil surface</tissue>
    </source>
</reference>
<evidence type="ECO:0000313" key="1">
    <source>
        <dbReference type="EMBL" id="JAE00329.1"/>
    </source>
</evidence>
<organism evidence="1">
    <name type="scientific">Arundo donax</name>
    <name type="common">Giant reed</name>
    <name type="synonym">Donax arundinaceus</name>
    <dbReference type="NCBI Taxonomy" id="35708"/>
    <lineage>
        <taxon>Eukaryota</taxon>
        <taxon>Viridiplantae</taxon>
        <taxon>Streptophyta</taxon>
        <taxon>Embryophyta</taxon>
        <taxon>Tracheophyta</taxon>
        <taxon>Spermatophyta</taxon>
        <taxon>Magnoliopsida</taxon>
        <taxon>Liliopsida</taxon>
        <taxon>Poales</taxon>
        <taxon>Poaceae</taxon>
        <taxon>PACMAD clade</taxon>
        <taxon>Arundinoideae</taxon>
        <taxon>Arundineae</taxon>
        <taxon>Arundo</taxon>
    </lineage>
</organism>
<reference evidence="1" key="1">
    <citation type="submission" date="2014-09" db="EMBL/GenBank/DDBJ databases">
        <authorList>
            <person name="Magalhaes I.L.F."/>
            <person name="Oliveira U."/>
            <person name="Santos F.R."/>
            <person name="Vidigal T.H.D.A."/>
            <person name="Brescovit A.D."/>
            <person name="Santos A.J."/>
        </authorList>
    </citation>
    <scope>NUCLEOTIDE SEQUENCE</scope>
    <source>
        <tissue evidence="1">Shoot tissue taken approximately 20 cm above the soil surface</tissue>
    </source>
</reference>
<proteinExistence type="predicted"/>
<accession>A0A0A9EMU0</accession>
<protein>
    <submittedName>
        <fullName evidence="1">Uncharacterized protein</fullName>
    </submittedName>
</protein>